<sequence length="77" mass="8705">MEPKPFSQSRRDIELLEWDEIVLDQSNGQIKWNYTAASRTDQSNGAIQMLNQGVSGQSGRDTQQMREGANNKKPLIP</sequence>
<evidence type="ECO:0000313" key="2">
    <source>
        <dbReference type="EMBL" id="CAA7039498.1"/>
    </source>
</evidence>
<protein>
    <submittedName>
        <fullName evidence="2">Uncharacterized protein</fullName>
    </submittedName>
</protein>
<dbReference type="AlphaFoldDB" id="A0A6D2JHS8"/>
<proteinExistence type="predicted"/>
<feature type="compositionally biased region" description="Polar residues" evidence="1">
    <location>
        <begin position="41"/>
        <end position="62"/>
    </location>
</feature>
<organism evidence="2 3">
    <name type="scientific">Microthlaspi erraticum</name>
    <dbReference type="NCBI Taxonomy" id="1685480"/>
    <lineage>
        <taxon>Eukaryota</taxon>
        <taxon>Viridiplantae</taxon>
        <taxon>Streptophyta</taxon>
        <taxon>Embryophyta</taxon>
        <taxon>Tracheophyta</taxon>
        <taxon>Spermatophyta</taxon>
        <taxon>Magnoliopsida</taxon>
        <taxon>eudicotyledons</taxon>
        <taxon>Gunneridae</taxon>
        <taxon>Pentapetalae</taxon>
        <taxon>rosids</taxon>
        <taxon>malvids</taxon>
        <taxon>Brassicales</taxon>
        <taxon>Brassicaceae</taxon>
        <taxon>Coluteocarpeae</taxon>
        <taxon>Microthlaspi</taxon>
    </lineage>
</organism>
<dbReference type="Proteomes" id="UP000467841">
    <property type="component" value="Unassembled WGS sequence"/>
</dbReference>
<evidence type="ECO:0000256" key="1">
    <source>
        <dbReference type="SAM" id="MobiDB-lite"/>
    </source>
</evidence>
<evidence type="ECO:0000313" key="3">
    <source>
        <dbReference type="Proteomes" id="UP000467841"/>
    </source>
</evidence>
<feature type="region of interest" description="Disordered" evidence="1">
    <location>
        <begin position="41"/>
        <end position="77"/>
    </location>
</feature>
<gene>
    <name evidence="2" type="ORF">MERR_LOCUS26733</name>
</gene>
<name>A0A6D2JHS8_9BRAS</name>
<accession>A0A6D2JHS8</accession>
<reference evidence="2" key="1">
    <citation type="submission" date="2020-01" db="EMBL/GenBank/DDBJ databases">
        <authorList>
            <person name="Mishra B."/>
        </authorList>
    </citation>
    <scope>NUCLEOTIDE SEQUENCE [LARGE SCALE GENOMIC DNA]</scope>
</reference>
<dbReference type="EMBL" id="CACVBM020001211">
    <property type="protein sequence ID" value="CAA7039498.1"/>
    <property type="molecule type" value="Genomic_DNA"/>
</dbReference>
<comment type="caution">
    <text evidence="2">The sequence shown here is derived from an EMBL/GenBank/DDBJ whole genome shotgun (WGS) entry which is preliminary data.</text>
</comment>
<keyword evidence="3" id="KW-1185">Reference proteome</keyword>